<reference evidence="8" key="1">
    <citation type="submission" date="2021-09" db="EMBL/GenBank/DDBJ databases">
        <authorList>
            <person name="Smyrli M."/>
        </authorList>
    </citation>
    <scope>NUCLEOTIDE SEQUENCE</scope>
    <source>
        <strain evidence="8">LAR25</strain>
    </source>
</reference>
<comment type="catalytic activity">
    <reaction evidence="4 5">
        <text>L-glutaminyl-[peptide chain release factor] + S-adenosyl-L-methionine = N(5)-methyl-L-glutaminyl-[peptide chain release factor] + S-adenosyl-L-homocysteine + H(+)</text>
        <dbReference type="Rhea" id="RHEA:42896"/>
        <dbReference type="Rhea" id="RHEA-COMP:10271"/>
        <dbReference type="Rhea" id="RHEA-COMP:10272"/>
        <dbReference type="ChEBI" id="CHEBI:15378"/>
        <dbReference type="ChEBI" id="CHEBI:30011"/>
        <dbReference type="ChEBI" id="CHEBI:57856"/>
        <dbReference type="ChEBI" id="CHEBI:59789"/>
        <dbReference type="ChEBI" id="CHEBI:61891"/>
        <dbReference type="EC" id="2.1.1.297"/>
    </reaction>
</comment>
<dbReference type="PANTHER" id="PTHR18895:SF74">
    <property type="entry name" value="MTRF1L RELEASE FACTOR GLUTAMINE METHYLTRANSFERASE"/>
    <property type="match status" value="1"/>
</dbReference>
<dbReference type="Proteomes" id="UP001149303">
    <property type="component" value="Unassembled WGS sequence"/>
</dbReference>
<dbReference type="CDD" id="cd02440">
    <property type="entry name" value="AdoMet_MTases"/>
    <property type="match status" value="1"/>
</dbReference>
<proteinExistence type="inferred from homology"/>
<dbReference type="InterPro" id="IPR029063">
    <property type="entry name" value="SAM-dependent_MTases_sf"/>
</dbReference>
<dbReference type="InterPro" id="IPR002052">
    <property type="entry name" value="DNA_methylase_N6_adenine_CS"/>
</dbReference>
<dbReference type="InterPro" id="IPR004556">
    <property type="entry name" value="HemK-like"/>
</dbReference>
<evidence type="ECO:0000256" key="3">
    <source>
        <dbReference type="ARBA" id="ARBA00022691"/>
    </source>
</evidence>
<dbReference type="HAMAP" id="MF_02126">
    <property type="entry name" value="RF_methyltr_PrmC"/>
    <property type="match status" value="1"/>
</dbReference>
<dbReference type="NCBIfam" id="TIGR03534">
    <property type="entry name" value="RF_mod_PrmC"/>
    <property type="match status" value="1"/>
</dbReference>
<comment type="caution">
    <text evidence="8">The sequence shown here is derived from an EMBL/GenBank/DDBJ whole genome shotgun (WGS) entry which is preliminary data.</text>
</comment>
<dbReference type="GO" id="GO:0032259">
    <property type="term" value="P:methylation"/>
    <property type="evidence" value="ECO:0007669"/>
    <property type="project" value="UniProtKB-KW"/>
</dbReference>
<dbReference type="RefSeq" id="WP_274639871.1">
    <property type="nucleotide sequence ID" value="NZ_JAIWJY010000004.1"/>
</dbReference>
<evidence type="ECO:0000313" key="8">
    <source>
        <dbReference type="EMBL" id="MDE1206700.1"/>
    </source>
</evidence>
<comment type="similarity">
    <text evidence="5">Belongs to the protein N5-glutamine methyltransferase family. PrmC subfamily.</text>
</comment>
<dbReference type="Pfam" id="PF05175">
    <property type="entry name" value="MTS"/>
    <property type="match status" value="1"/>
</dbReference>
<feature type="binding site" evidence="5">
    <location>
        <begin position="188"/>
        <end position="191"/>
    </location>
    <ligand>
        <name>substrate</name>
    </ligand>
</feature>
<dbReference type="GO" id="GO:0003676">
    <property type="term" value="F:nucleic acid binding"/>
    <property type="evidence" value="ECO:0007669"/>
    <property type="project" value="InterPro"/>
</dbReference>
<sequence>MQLKQYKSYFSEQLKSVYPQTEIDTFFFFLIDEYLELKRIDLTLRPDFEISSDKRILLEEALVRLKKEEPIQYILTKTEFYGLSFKVNQNTLIPRPETEELIEWIINEVDKNQESLSILDVGTGTGCIPISLKKHLPKATVNAIDVSEEALKIAKQNAILNKVEISFIHQDILKTEKLSAKFDIIISNPPYVRELEKVEIKNNVLKNEPHLALFVEDNNPLIFYKKIADLAKNSLTKTGLLFFEINQYLGIETVEMLKNKGFTHIELRKDLFGNDRMIKASL</sequence>
<keyword evidence="9" id="KW-1185">Reference proteome</keyword>
<comment type="function">
    <text evidence="5">Methylates the class 1 translation termination release factors RF1/PrfA and RF2/PrfB on the glutamine residue of the universally conserved GGQ motif.</text>
</comment>
<feature type="binding site" evidence="5">
    <location>
        <position position="145"/>
    </location>
    <ligand>
        <name>S-adenosyl-L-methionine</name>
        <dbReference type="ChEBI" id="CHEBI:59789"/>
    </ligand>
</feature>
<keyword evidence="1 5" id="KW-0489">Methyltransferase</keyword>
<dbReference type="SUPFAM" id="SSF53335">
    <property type="entry name" value="S-adenosyl-L-methionine-dependent methyltransferases"/>
    <property type="match status" value="1"/>
</dbReference>
<evidence type="ECO:0000256" key="1">
    <source>
        <dbReference type="ARBA" id="ARBA00022603"/>
    </source>
</evidence>
<feature type="domain" description="Methyltransferase small" evidence="6">
    <location>
        <begin position="107"/>
        <end position="205"/>
    </location>
</feature>
<evidence type="ECO:0000259" key="7">
    <source>
        <dbReference type="Pfam" id="PF17827"/>
    </source>
</evidence>
<keyword evidence="2 5" id="KW-0808">Transferase</keyword>
<comment type="caution">
    <text evidence="5">Lacks conserved residue(s) required for the propagation of feature annotation.</text>
</comment>
<dbReference type="Pfam" id="PF17827">
    <property type="entry name" value="PrmC_N"/>
    <property type="match status" value="1"/>
</dbReference>
<dbReference type="PROSITE" id="PS00092">
    <property type="entry name" value="N6_MTASE"/>
    <property type="match status" value="1"/>
</dbReference>
<protein>
    <recommendedName>
        <fullName evidence="5">Release factor glutamine methyltransferase</fullName>
        <shortName evidence="5">RF MTase</shortName>
        <ecNumber evidence="5">2.1.1.297</ecNumber>
    </recommendedName>
    <alternativeName>
        <fullName evidence="5">N5-glutamine methyltransferase PrmC</fullName>
    </alternativeName>
    <alternativeName>
        <fullName evidence="5">Protein-(glutamine-N5) MTase PrmC</fullName>
    </alternativeName>
    <alternativeName>
        <fullName evidence="5">Protein-glutamine N-methyltransferase PrmC</fullName>
    </alternativeName>
</protein>
<keyword evidence="3 5" id="KW-0949">S-adenosyl-L-methionine</keyword>
<evidence type="ECO:0000313" key="9">
    <source>
        <dbReference type="Proteomes" id="UP001149303"/>
    </source>
</evidence>
<dbReference type="NCBIfam" id="TIGR00536">
    <property type="entry name" value="hemK_fam"/>
    <property type="match status" value="1"/>
</dbReference>
<evidence type="ECO:0000256" key="4">
    <source>
        <dbReference type="ARBA" id="ARBA00048391"/>
    </source>
</evidence>
<dbReference type="InterPro" id="IPR007848">
    <property type="entry name" value="Small_mtfrase_dom"/>
</dbReference>
<dbReference type="Gene3D" id="3.40.50.150">
    <property type="entry name" value="Vaccinia Virus protein VP39"/>
    <property type="match status" value="1"/>
</dbReference>
<organism evidence="8 9">
    <name type="scientific">Tenacibaculum larymnensis</name>
    <dbReference type="NCBI Taxonomy" id="2878201"/>
    <lineage>
        <taxon>Bacteria</taxon>
        <taxon>Pseudomonadati</taxon>
        <taxon>Bacteroidota</taxon>
        <taxon>Flavobacteriia</taxon>
        <taxon>Flavobacteriales</taxon>
        <taxon>Flavobacteriaceae</taxon>
        <taxon>Tenacibaculum</taxon>
    </lineage>
</organism>
<dbReference type="EMBL" id="JAIWJY010000004">
    <property type="protein sequence ID" value="MDE1206700.1"/>
    <property type="molecule type" value="Genomic_DNA"/>
</dbReference>
<evidence type="ECO:0000256" key="2">
    <source>
        <dbReference type="ARBA" id="ARBA00022679"/>
    </source>
</evidence>
<feature type="binding site" evidence="5">
    <location>
        <begin position="122"/>
        <end position="126"/>
    </location>
    <ligand>
        <name>S-adenosyl-L-methionine</name>
        <dbReference type="ChEBI" id="CHEBI:59789"/>
    </ligand>
</feature>
<dbReference type="AlphaFoldDB" id="A0A9X4ER40"/>
<feature type="domain" description="Release factor glutamine methyltransferase N-terminal" evidence="7">
    <location>
        <begin position="10"/>
        <end position="75"/>
    </location>
</feature>
<evidence type="ECO:0000259" key="6">
    <source>
        <dbReference type="Pfam" id="PF05175"/>
    </source>
</evidence>
<dbReference type="InterPro" id="IPR050320">
    <property type="entry name" value="N5-glutamine_MTase"/>
</dbReference>
<dbReference type="PANTHER" id="PTHR18895">
    <property type="entry name" value="HEMK METHYLTRANSFERASE"/>
    <property type="match status" value="1"/>
</dbReference>
<name>A0A9X4ER40_9FLAO</name>
<gene>
    <name evidence="5 8" type="primary">prmC</name>
    <name evidence="8" type="ORF">LCI24_07800</name>
</gene>
<feature type="binding site" evidence="5">
    <location>
        <position position="188"/>
    </location>
    <ligand>
        <name>S-adenosyl-L-methionine</name>
        <dbReference type="ChEBI" id="CHEBI:59789"/>
    </ligand>
</feature>
<dbReference type="EC" id="2.1.1.297" evidence="5"/>
<dbReference type="InterPro" id="IPR040758">
    <property type="entry name" value="PrmC_N"/>
</dbReference>
<accession>A0A9X4ER40</accession>
<dbReference type="GO" id="GO:0102559">
    <property type="term" value="F:peptide chain release factor N(5)-glutamine methyltransferase activity"/>
    <property type="evidence" value="ECO:0007669"/>
    <property type="project" value="UniProtKB-EC"/>
</dbReference>
<evidence type="ECO:0000256" key="5">
    <source>
        <dbReference type="HAMAP-Rule" id="MF_02126"/>
    </source>
</evidence>
<dbReference type="InterPro" id="IPR019874">
    <property type="entry name" value="RF_methyltr_PrmC"/>
</dbReference>
<dbReference type="Gene3D" id="1.10.8.10">
    <property type="entry name" value="DNA helicase RuvA subunit, C-terminal domain"/>
    <property type="match status" value="1"/>
</dbReference>